<protein>
    <submittedName>
        <fullName evidence="2">Uncharacterized protein</fullName>
    </submittedName>
</protein>
<comment type="caution">
    <text evidence="2">The sequence shown here is derived from an EMBL/GenBank/DDBJ whole genome shotgun (WGS) entry which is preliminary data.</text>
</comment>
<evidence type="ECO:0000313" key="3">
    <source>
        <dbReference type="Proteomes" id="UP000318431"/>
    </source>
</evidence>
<keyword evidence="3" id="KW-1185">Reference proteome</keyword>
<evidence type="ECO:0000256" key="1">
    <source>
        <dbReference type="SAM" id="MobiDB-lite"/>
    </source>
</evidence>
<name>A0A562RLH4_9BURK</name>
<organism evidence="2 3">
    <name type="scientific">Pseudoduganella lurida</name>
    <dbReference type="NCBI Taxonomy" id="1036180"/>
    <lineage>
        <taxon>Bacteria</taxon>
        <taxon>Pseudomonadati</taxon>
        <taxon>Pseudomonadota</taxon>
        <taxon>Betaproteobacteria</taxon>
        <taxon>Burkholderiales</taxon>
        <taxon>Oxalobacteraceae</taxon>
        <taxon>Telluria group</taxon>
        <taxon>Pseudoduganella</taxon>
    </lineage>
</organism>
<proteinExistence type="predicted"/>
<reference evidence="2 3" key="1">
    <citation type="journal article" date="2015" name="Stand. Genomic Sci.">
        <title>Genomic Encyclopedia of Bacterial and Archaeal Type Strains, Phase III: the genomes of soil and plant-associated and newly described type strains.</title>
        <authorList>
            <person name="Whitman W.B."/>
            <person name="Woyke T."/>
            <person name="Klenk H.P."/>
            <person name="Zhou Y."/>
            <person name="Lilburn T.G."/>
            <person name="Beck B.J."/>
            <person name="De Vos P."/>
            <person name="Vandamme P."/>
            <person name="Eisen J.A."/>
            <person name="Garrity G."/>
            <person name="Hugenholtz P."/>
            <person name="Kyrpides N.C."/>
        </authorList>
    </citation>
    <scope>NUCLEOTIDE SEQUENCE [LARGE SCALE GENOMIC DNA]</scope>
    <source>
        <strain evidence="2 3">CGMCC 1.10822</strain>
    </source>
</reference>
<sequence length="57" mass="6397">MTHRIGNKDIAQMRGKEEKARVRASNKAMEAEKQAIARAKYRNEIKGQSRRAEAAAA</sequence>
<dbReference type="Proteomes" id="UP000318431">
    <property type="component" value="Unassembled WGS sequence"/>
</dbReference>
<gene>
    <name evidence="2" type="ORF">IP91_00975</name>
</gene>
<evidence type="ECO:0000313" key="2">
    <source>
        <dbReference type="EMBL" id="TWI69898.1"/>
    </source>
</evidence>
<dbReference type="AlphaFoldDB" id="A0A562RLH4"/>
<accession>A0A562RLH4</accession>
<feature type="region of interest" description="Disordered" evidence="1">
    <location>
        <begin position="1"/>
        <end position="29"/>
    </location>
</feature>
<dbReference type="EMBL" id="VLLB01000001">
    <property type="protein sequence ID" value="TWI69898.1"/>
    <property type="molecule type" value="Genomic_DNA"/>
</dbReference>
<dbReference type="RefSeq" id="WP_199754486.1">
    <property type="nucleotide sequence ID" value="NZ_VLLB01000001.1"/>
</dbReference>